<gene>
    <name evidence="2" type="ORF">QJS10_CPB14g00230</name>
</gene>
<feature type="region of interest" description="Disordered" evidence="1">
    <location>
        <begin position="104"/>
        <end position="124"/>
    </location>
</feature>
<accession>A0AAV9D9G7</accession>
<protein>
    <submittedName>
        <fullName evidence="2">Uncharacterized protein</fullName>
    </submittedName>
</protein>
<sequence length="140" mass="15578">MEDYQRRKSTKKVASRQSSSASPTLSSLSTPETINLGDTGDFMDIERPLGNKVEKERLGKCKGKGHTEEDDSSATIAKLLKEIREEKKQMNALKVDIMNRGGAGYSASGLFEPSTPNERSTSGRSMMSWQDVYNIAVKWR</sequence>
<reference evidence="2" key="2">
    <citation type="submission" date="2023-06" db="EMBL/GenBank/DDBJ databases">
        <authorList>
            <person name="Ma L."/>
            <person name="Liu K.-W."/>
            <person name="Li Z."/>
            <person name="Hsiao Y.-Y."/>
            <person name="Qi Y."/>
            <person name="Fu T."/>
            <person name="Tang G."/>
            <person name="Zhang D."/>
            <person name="Sun W.-H."/>
            <person name="Liu D.-K."/>
            <person name="Li Y."/>
            <person name="Chen G.-Z."/>
            <person name="Liu X.-D."/>
            <person name="Liao X.-Y."/>
            <person name="Jiang Y.-T."/>
            <person name="Yu X."/>
            <person name="Hao Y."/>
            <person name="Huang J."/>
            <person name="Zhao X.-W."/>
            <person name="Ke S."/>
            <person name="Chen Y.-Y."/>
            <person name="Wu W.-L."/>
            <person name="Hsu J.-L."/>
            <person name="Lin Y.-F."/>
            <person name="Huang M.-D."/>
            <person name="Li C.-Y."/>
            <person name="Huang L."/>
            <person name="Wang Z.-W."/>
            <person name="Zhao X."/>
            <person name="Zhong W.-Y."/>
            <person name="Peng D.-H."/>
            <person name="Ahmad S."/>
            <person name="Lan S."/>
            <person name="Zhang J.-S."/>
            <person name="Tsai W.-C."/>
            <person name="Van De Peer Y."/>
            <person name="Liu Z.-J."/>
        </authorList>
    </citation>
    <scope>NUCLEOTIDE SEQUENCE</scope>
    <source>
        <strain evidence="2">CP</strain>
        <tissue evidence="2">Leaves</tissue>
    </source>
</reference>
<evidence type="ECO:0000313" key="3">
    <source>
        <dbReference type="Proteomes" id="UP001180020"/>
    </source>
</evidence>
<feature type="region of interest" description="Disordered" evidence="1">
    <location>
        <begin position="1"/>
        <end position="73"/>
    </location>
</feature>
<dbReference type="AlphaFoldDB" id="A0AAV9D9G7"/>
<evidence type="ECO:0000313" key="2">
    <source>
        <dbReference type="EMBL" id="KAK1297897.1"/>
    </source>
</evidence>
<evidence type="ECO:0000256" key="1">
    <source>
        <dbReference type="SAM" id="MobiDB-lite"/>
    </source>
</evidence>
<dbReference type="EMBL" id="JAUJYO010000014">
    <property type="protein sequence ID" value="KAK1297897.1"/>
    <property type="molecule type" value="Genomic_DNA"/>
</dbReference>
<feature type="compositionally biased region" description="Basic and acidic residues" evidence="1">
    <location>
        <begin position="44"/>
        <end position="59"/>
    </location>
</feature>
<name>A0AAV9D9G7_ACOCL</name>
<comment type="caution">
    <text evidence="2">The sequence shown here is derived from an EMBL/GenBank/DDBJ whole genome shotgun (WGS) entry which is preliminary data.</text>
</comment>
<proteinExistence type="predicted"/>
<organism evidence="2 3">
    <name type="scientific">Acorus calamus</name>
    <name type="common">Sweet flag</name>
    <dbReference type="NCBI Taxonomy" id="4465"/>
    <lineage>
        <taxon>Eukaryota</taxon>
        <taxon>Viridiplantae</taxon>
        <taxon>Streptophyta</taxon>
        <taxon>Embryophyta</taxon>
        <taxon>Tracheophyta</taxon>
        <taxon>Spermatophyta</taxon>
        <taxon>Magnoliopsida</taxon>
        <taxon>Liliopsida</taxon>
        <taxon>Acoraceae</taxon>
        <taxon>Acorus</taxon>
    </lineage>
</organism>
<feature type="compositionally biased region" description="Low complexity" evidence="1">
    <location>
        <begin position="15"/>
        <end position="31"/>
    </location>
</feature>
<feature type="compositionally biased region" description="Polar residues" evidence="1">
    <location>
        <begin position="114"/>
        <end position="124"/>
    </location>
</feature>
<keyword evidence="3" id="KW-1185">Reference proteome</keyword>
<reference evidence="2" key="1">
    <citation type="journal article" date="2023" name="Nat. Commun.">
        <title>Diploid and tetraploid genomes of Acorus and the evolution of monocots.</title>
        <authorList>
            <person name="Ma L."/>
            <person name="Liu K.W."/>
            <person name="Li Z."/>
            <person name="Hsiao Y.Y."/>
            <person name="Qi Y."/>
            <person name="Fu T."/>
            <person name="Tang G.D."/>
            <person name="Zhang D."/>
            <person name="Sun W.H."/>
            <person name="Liu D.K."/>
            <person name="Li Y."/>
            <person name="Chen G.Z."/>
            <person name="Liu X.D."/>
            <person name="Liao X.Y."/>
            <person name="Jiang Y.T."/>
            <person name="Yu X."/>
            <person name="Hao Y."/>
            <person name="Huang J."/>
            <person name="Zhao X.W."/>
            <person name="Ke S."/>
            <person name="Chen Y.Y."/>
            <person name="Wu W.L."/>
            <person name="Hsu J.L."/>
            <person name="Lin Y.F."/>
            <person name="Huang M.D."/>
            <person name="Li C.Y."/>
            <person name="Huang L."/>
            <person name="Wang Z.W."/>
            <person name="Zhao X."/>
            <person name="Zhong W.Y."/>
            <person name="Peng D.H."/>
            <person name="Ahmad S."/>
            <person name="Lan S."/>
            <person name="Zhang J.S."/>
            <person name="Tsai W.C."/>
            <person name="Van de Peer Y."/>
            <person name="Liu Z.J."/>
        </authorList>
    </citation>
    <scope>NUCLEOTIDE SEQUENCE</scope>
    <source>
        <strain evidence="2">CP</strain>
    </source>
</reference>
<dbReference type="Proteomes" id="UP001180020">
    <property type="component" value="Unassembled WGS sequence"/>
</dbReference>